<dbReference type="PANTHER" id="PTHR11455:SF9">
    <property type="entry name" value="CRYPTOCHROME CIRCADIAN CLOCK 5 ISOFORM X1"/>
    <property type="match status" value="1"/>
</dbReference>
<reference evidence="12 13" key="1">
    <citation type="submission" date="2019-06" db="EMBL/GenBank/DDBJ databases">
        <title>Whole genome shotgun sequence of Brevibacillus parabrevis NBRC 12334.</title>
        <authorList>
            <person name="Hosoyama A."/>
            <person name="Uohara A."/>
            <person name="Ohji S."/>
            <person name="Ichikawa N."/>
        </authorList>
    </citation>
    <scope>NUCLEOTIDE SEQUENCE [LARGE SCALE GENOMIC DNA]</scope>
    <source>
        <strain evidence="12 13">NBRC 12334</strain>
    </source>
</reference>
<dbReference type="InterPro" id="IPR036155">
    <property type="entry name" value="Crypto/Photolyase_N_sf"/>
</dbReference>
<evidence type="ECO:0000259" key="11">
    <source>
        <dbReference type="PROSITE" id="PS51645"/>
    </source>
</evidence>
<dbReference type="PROSITE" id="PS51645">
    <property type="entry name" value="PHR_CRY_ALPHA_BETA"/>
    <property type="match status" value="1"/>
</dbReference>
<evidence type="ECO:0000256" key="7">
    <source>
        <dbReference type="ARBA" id="ARBA00033999"/>
    </source>
</evidence>
<dbReference type="FunFam" id="1.10.579.10:FF:000003">
    <property type="entry name" value="Deoxyribodipyrimidine photo-lyase"/>
    <property type="match status" value="1"/>
</dbReference>
<feature type="site" description="Electron transfer via tryptophanyl radical" evidence="9">
    <location>
        <position position="385"/>
    </location>
</feature>
<dbReference type="InterPro" id="IPR005101">
    <property type="entry name" value="Cryptochr/Photolyase_FAD-bd"/>
</dbReference>
<evidence type="ECO:0000313" key="13">
    <source>
        <dbReference type="Proteomes" id="UP000316882"/>
    </source>
</evidence>
<dbReference type="InterPro" id="IPR006050">
    <property type="entry name" value="DNA_photolyase_N"/>
</dbReference>
<protein>
    <recommendedName>
        <fullName evidence="3">Deoxyribodipyrimidine photo-lyase</fullName>
        <ecNumber evidence="2">4.1.99.3</ecNumber>
    </recommendedName>
</protein>
<dbReference type="AlphaFoldDB" id="A0A4Y3PJ62"/>
<comment type="catalytic activity">
    <reaction evidence="7">
        <text>cyclobutadipyrimidine (in DNA) = 2 pyrimidine residues (in DNA).</text>
        <dbReference type="EC" id="4.1.99.3"/>
    </reaction>
</comment>
<evidence type="ECO:0000256" key="4">
    <source>
        <dbReference type="ARBA" id="ARBA00022630"/>
    </source>
</evidence>
<name>A0A4Y3PJ62_BREPA</name>
<dbReference type="GO" id="GO:0003904">
    <property type="term" value="F:deoxyribodipyrimidine photo-lyase activity"/>
    <property type="evidence" value="ECO:0007669"/>
    <property type="project" value="UniProtKB-EC"/>
</dbReference>
<keyword evidence="6 10" id="KW-0157">Chromophore</keyword>
<dbReference type="PANTHER" id="PTHR11455">
    <property type="entry name" value="CRYPTOCHROME"/>
    <property type="match status" value="1"/>
</dbReference>
<dbReference type="InterPro" id="IPR002081">
    <property type="entry name" value="Cryptochrome/DNA_photolyase_1"/>
</dbReference>
<evidence type="ECO:0000256" key="3">
    <source>
        <dbReference type="ARBA" id="ARBA00014046"/>
    </source>
</evidence>
<dbReference type="PROSITE" id="PS00691">
    <property type="entry name" value="DNA_PHOTOLYASES_1_2"/>
    <property type="match status" value="1"/>
</dbReference>
<dbReference type="SUPFAM" id="SSF48173">
    <property type="entry name" value="Cryptochrome/photolyase FAD-binding domain"/>
    <property type="match status" value="1"/>
</dbReference>
<dbReference type="GO" id="GO:0071949">
    <property type="term" value="F:FAD binding"/>
    <property type="evidence" value="ECO:0007669"/>
    <property type="project" value="TreeGrafter"/>
</dbReference>
<dbReference type="Gene3D" id="1.25.40.80">
    <property type="match status" value="1"/>
</dbReference>
<dbReference type="GO" id="GO:0000719">
    <property type="term" value="P:photoreactive repair"/>
    <property type="evidence" value="ECO:0007669"/>
    <property type="project" value="UniProtKB-ARBA"/>
</dbReference>
<evidence type="ECO:0000256" key="10">
    <source>
        <dbReference type="RuleBase" id="RU004182"/>
    </source>
</evidence>
<proteinExistence type="inferred from homology"/>
<dbReference type="Pfam" id="PF03441">
    <property type="entry name" value="FAD_binding_7"/>
    <property type="match status" value="1"/>
</dbReference>
<dbReference type="Gene3D" id="3.40.50.620">
    <property type="entry name" value="HUPs"/>
    <property type="match status" value="1"/>
</dbReference>
<dbReference type="GO" id="GO:0009416">
    <property type="term" value="P:response to light stimulus"/>
    <property type="evidence" value="ECO:0007669"/>
    <property type="project" value="TreeGrafter"/>
</dbReference>
<evidence type="ECO:0000256" key="2">
    <source>
        <dbReference type="ARBA" id="ARBA00013149"/>
    </source>
</evidence>
<evidence type="ECO:0000256" key="8">
    <source>
        <dbReference type="PIRSR" id="PIRSR602081-1"/>
    </source>
</evidence>
<comment type="similarity">
    <text evidence="10">Belongs to the DNA photolyase family.</text>
</comment>
<dbReference type="Pfam" id="PF00875">
    <property type="entry name" value="DNA_photolyase"/>
    <property type="match status" value="1"/>
</dbReference>
<organism evidence="12 13">
    <name type="scientific">Brevibacillus parabrevis</name>
    <dbReference type="NCBI Taxonomy" id="54914"/>
    <lineage>
        <taxon>Bacteria</taxon>
        <taxon>Bacillati</taxon>
        <taxon>Bacillota</taxon>
        <taxon>Bacilli</taxon>
        <taxon>Bacillales</taxon>
        <taxon>Paenibacillaceae</taxon>
        <taxon>Brevibacillus</taxon>
    </lineage>
</organism>
<sequence length="485" mass="55457">MTAIIWFRRDLRLHDHAALHTAALTGEPIVPLFIMDDAFCQPDAVADKRSHAFLSAVDNLAGSLQEVGGRLLIRRGNPADVLCQVARETGADKVFYNRAYTPEARKRDATVTEALERQGMRVHACKDLLMHEPGDILTRQRTPYALFTPYKRVWLTLPKDRPFPQPTSWRMCEGLAEMPGESAPLAEAFGRKRPVGSEWATALFGERTARERLQQFMHEAVHRYKERRDFPGLDATSHLSFALNAGTLSIRTVYHQALEAMEEARGEEVASVEAFVTELVWREFYQQVLYHHPHTTDHAFLPQFEAVAWENDEALFSAWCNGETGYPIVDAAMKQLNETGWMHNRLRMIAASFLTKDLLVDWRWGMRYFAKQLVDFDEAANIGGWQWSASTGTDPQPYFRIFNPVAQGEKFDPDGTFVKKYLPVLSEVPLQYIHKPWEMPEHVQEQAGCRLGLDYPDPCVDHASRRKLAMSLFQEAKDSYARTQK</sequence>
<evidence type="ECO:0000256" key="6">
    <source>
        <dbReference type="ARBA" id="ARBA00022991"/>
    </source>
</evidence>
<evidence type="ECO:0000256" key="5">
    <source>
        <dbReference type="ARBA" id="ARBA00022827"/>
    </source>
</evidence>
<gene>
    <name evidence="12" type="ORF">BPA01_08680</name>
</gene>
<dbReference type="SUPFAM" id="SSF52425">
    <property type="entry name" value="Cryptochrome/photolyase, N-terminal domain"/>
    <property type="match status" value="1"/>
</dbReference>
<evidence type="ECO:0000256" key="1">
    <source>
        <dbReference type="ARBA" id="ARBA00001932"/>
    </source>
</evidence>
<feature type="binding site" evidence="8">
    <location>
        <position position="224"/>
    </location>
    <ligand>
        <name>FAD</name>
        <dbReference type="ChEBI" id="CHEBI:57692"/>
    </ligand>
</feature>
<keyword evidence="12" id="KW-0456">Lyase</keyword>
<dbReference type="InterPro" id="IPR014729">
    <property type="entry name" value="Rossmann-like_a/b/a_fold"/>
</dbReference>
<dbReference type="GO" id="GO:0003677">
    <property type="term" value="F:DNA binding"/>
    <property type="evidence" value="ECO:0007669"/>
    <property type="project" value="TreeGrafter"/>
</dbReference>
<keyword evidence="13" id="KW-1185">Reference proteome</keyword>
<accession>A0A4Y3PJ62</accession>
<feature type="binding site" evidence="8">
    <location>
        <begin position="236"/>
        <end position="240"/>
    </location>
    <ligand>
        <name>FAD</name>
        <dbReference type="ChEBI" id="CHEBI:57692"/>
    </ligand>
</feature>
<keyword evidence="5 8" id="KW-0274">FAD</keyword>
<feature type="domain" description="Photolyase/cryptochrome alpha/beta" evidence="11">
    <location>
        <begin position="1"/>
        <end position="130"/>
    </location>
</feature>
<keyword evidence="4 8" id="KW-0285">Flavoprotein</keyword>
<dbReference type="RefSeq" id="WP_122962576.1">
    <property type="nucleotide sequence ID" value="NZ_BJMH01000003.1"/>
</dbReference>
<dbReference type="PRINTS" id="PR00147">
    <property type="entry name" value="DNAPHOTLYASE"/>
</dbReference>
<dbReference type="InterPro" id="IPR018394">
    <property type="entry name" value="DNA_photolyase_1_CS_C"/>
</dbReference>
<dbReference type="Gene3D" id="1.10.579.10">
    <property type="entry name" value="DNA Cyclobutane Dipyrimidine Photolyase, subunit A, domain 3"/>
    <property type="match status" value="1"/>
</dbReference>
<dbReference type="Proteomes" id="UP000316882">
    <property type="component" value="Unassembled WGS sequence"/>
</dbReference>
<comment type="cofactor">
    <cofactor evidence="1">
        <name>(6R)-5,10-methylene-5,6,7,8-tetrahydrofolate</name>
        <dbReference type="ChEBI" id="CHEBI:15636"/>
    </cofactor>
</comment>
<dbReference type="InterPro" id="IPR036134">
    <property type="entry name" value="Crypto/Photolyase_FAD-like_sf"/>
</dbReference>
<comment type="cofactor">
    <cofactor evidence="8">
        <name>FAD</name>
        <dbReference type="ChEBI" id="CHEBI:57692"/>
    </cofactor>
    <text evidence="8">Binds 1 FAD per subunit.</text>
</comment>
<comment type="caution">
    <text evidence="12">The sequence shown here is derived from an EMBL/GenBank/DDBJ whole genome shotgun (WGS) entry which is preliminary data.</text>
</comment>
<feature type="site" description="Electron transfer via tryptophanyl radical" evidence="9">
    <location>
        <position position="309"/>
    </location>
</feature>
<feature type="binding site" evidence="8">
    <location>
        <begin position="278"/>
        <end position="285"/>
    </location>
    <ligand>
        <name>FAD</name>
        <dbReference type="ChEBI" id="CHEBI:57692"/>
    </ligand>
</feature>
<feature type="binding site" evidence="8">
    <location>
        <begin position="375"/>
        <end position="377"/>
    </location>
    <ligand>
        <name>FAD</name>
        <dbReference type="ChEBI" id="CHEBI:57692"/>
    </ligand>
</feature>
<dbReference type="EC" id="4.1.99.3" evidence="2"/>
<feature type="binding site" evidence="8">
    <location>
        <position position="275"/>
    </location>
    <ligand>
        <name>FAD</name>
        <dbReference type="ChEBI" id="CHEBI:57692"/>
    </ligand>
</feature>
<evidence type="ECO:0000256" key="9">
    <source>
        <dbReference type="PIRSR" id="PIRSR602081-2"/>
    </source>
</evidence>
<evidence type="ECO:0000313" key="12">
    <source>
        <dbReference type="EMBL" id="GEB31288.1"/>
    </source>
</evidence>
<feature type="site" description="Electron transfer via tryptophanyl radical" evidence="9">
    <location>
        <position position="362"/>
    </location>
</feature>
<dbReference type="EMBL" id="BJMH01000003">
    <property type="protein sequence ID" value="GEB31288.1"/>
    <property type="molecule type" value="Genomic_DNA"/>
</dbReference>